<evidence type="ECO:0000313" key="2">
    <source>
        <dbReference type="EMBL" id="OFH98058.1"/>
    </source>
</evidence>
<dbReference type="Proteomes" id="UP000175744">
    <property type="component" value="Unassembled WGS sequence"/>
</dbReference>
<reference evidence="2 3" key="1">
    <citation type="submission" date="2016-06" db="EMBL/GenBank/DDBJ databases">
        <title>Genome sequence of Clostridium acetireducens DSM 10703.</title>
        <authorList>
            <person name="Poehlein A."/>
            <person name="Fluechter S."/>
            <person name="Duerre P."/>
            <person name="Daniel R."/>
        </authorList>
    </citation>
    <scope>NUCLEOTIDE SEQUENCE [LARGE SCALE GENOMIC DNA]</scope>
    <source>
        <strain evidence="2 3">DSM 10703</strain>
    </source>
</reference>
<accession>A0A1E8EV11</accession>
<dbReference type="AlphaFoldDB" id="A0A1E8EV11"/>
<dbReference type="RefSeq" id="WP_070111357.1">
    <property type="nucleotide sequence ID" value="NZ_LZFO01000061.1"/>
</dbReference>
<protein>
    <submittedName>
        <fullName evidence="2">Uncharacterized protein</fullName>
    </submittedName>
</protein>
<gene>
    <name evidence="2" type="ORF">CLOACE_22620</name>
</gene>
<evidence type="ECO:0000256" key="1">
    <source>
        <dbReference type="SAM" id="SignalP"/>
    </source>
</evidence>
<comment type="caution">
    <text evidence="2">The sequence shown here is derived from an EMBL/GenBank/DDBJ whole genome shotgun (WGS) entry which is preliminary data.</text>
</comment>
<name>A0A1E8EV11_9CLOT</name>
<keyword evidence="3" id="KW-1185">Reference proteome</keyword>
<proteinExistence type="predicted"/>
<keyword evidence="1" id="KW-0732">Signal</keyword>
<feature type="signal peptide" evidence="1">
    <location>
        <begin position="1"/>
        <end position="21"/>
    </location>
</feature>
<dbReference type="EMBL" id="LZFO01000061">
    <property type="protein sequence ID" value="OFH98058.1"/>
    <property type="molecule type" value="Genomic_DNA"/>
</dbReference>
<evidence type="ECO:0000313" key="3">
    <source>
        <dbReference type="Proteomes" id="UP000175744"/>
    </source>
</evidence>
<sequence length="163" mass="18632">MKKFLQFFCLLCILISFLNIFGPNPFQNKTKNIVLQGDLKINQEGVPFSGCWVITDYKMSDLYSLDTRELKKTLGTTAIVNKNNVLLLGNVYKNPYFKTKIVKPEEYFNKYNISPSDLGIDNNKKVKVIDIIGKNNSSTQVVKIDENTLITQLGGTFFIYNKK</sequence>
<feature type="chain" id="PRO_5039551572" evidence="1">
    <location>
        <begin position="22"/>
        <end position="163"/>
    </location>
</feature>
<organism evidence="2 3">
    <name type="scientific">Clostridium acetireducens DSM 10703</name>
    <dbReference type="NCBI Taxonomy" id="1121290"/>
    <lineage>
        <taxon>Bacteria</taxon>
        <taxon>Bacillati</taxon>
        <taxon>Bacillota</taxon>
        <taxon>Clostridia</taxon>
        <taxon>Eubacteriales</taxon>
        <taxon>Clostridiaceae</taxon>
        <taxon>Clostridium</taxon>
    </lineage>
</organism>